<reference evidence="2" key="1">
    <citation type="submission" date="2024-06" db="EMBL/GenBank/DDBJ databases">
        <title>Intestivirid acquisition increases across infancy in a wild primate population.</title>
        <authorList>
            <person name="Schneider-Creas I.A."/>
            <person name="Moya I.L."/>
            <person name="Chiou K.L."/>
            <person name="Baniel A."/>
            <person name="Azanaw Haile A."/>
            <person name="Kebede F."/>
            <person name="Abebe B."/>
            <person name="Snyder-Mackler N."/>
            <person name="Varsani A."/>
        </authorList>
    </citation>
    <scope>NUCLEOTIDE SEQUENCE</scope>
    <source>
        <strain evidence="1">Int_RNL_2016_0117_DIX</strain>
        <strain evidence="2">Int_RNL_2017_0546_COW</strain>
    </source>
</reference>
<name>A0AAU8MLD4_9CAUD</name>
<proteinExistence type="predicted"/>
<evidence type="ECO:0000313" key="2">
    <source>
        <dbReference type="EMBL" id="XCO00483.1"/>
    </source>
</evidence>
<organism evidence="2">
    <name type="scientific">Geladintestivirus 1</name>
    <dbReference type="NCBI Taxonomy" id="3233133"/>
    <lineage>
        <taxon>Viruses</taxon>
        <taxon>Duplodnaviria</taxon>
        <taxon>Heunggongvirae</taxon>
        <taxon>Uroviricota</taxon>
        <taxon>Caudoviricetes</taxon>
        <taxon>Crassvirales</taxon>
    </lineage>
</organism>
<protein>
    <submittedName>
        <fullName evidence="2">Uncharacterized protein</fullName>
    </submittedName>
</protein>
<sequence>MVLLNPNENYSLCIPTSRNEILLENLKALGDNVNIGDDRCLIALICAIPIKDLPYLGDKKINGKTVGVTPVFVKAGNTNYELIKNMNCGDTIVITRTALELGTHINIKGNDITNTKIASIIEHNDKLRLSIIRGTFFEEQGISRNSLAFTIDFKIINNVDIAAYYNDTVNNYPFRQTNDK</sequence>
<dbReference type="EMBL" id="PP965499">
    <property type="protein sequence ID" value="XCO00483.1"/>
    <property type="molecule type" value="Genomic_DNA"/>
</dbReference>
<evidence type="ECO:0000313" key="1">
    <source>
        <dbReference type="EMBL" id="XCO00286.1"/>
    </source>
</evidence>
<dbReference type="EMBL" id="PP965497">
    <property type="protein sequence ID" value="XCO00286.1"/>
    <property type="molecule type" value="Genomic_DNA"/>
</dbReference>
<accession>A0AAU8MLD4</accession>